<dbReference type="SUPFAM" id="SSF55658">
    <property type="entry name" value="L9 N-domain-like"/>
    <property type="match status" value="1"/>
</dbReference>
<evidence type="ECO:0000259" key="2">
    <source>
        <dbReference type="Pfam" id="PF01693"/>
    </source>
</evidence>
<dbReference type="STRING" id="767769.A0A1L9UMU9"/>
<organism evidence="3 4">
    <name type="scientific">Aspergillus brasiliensis (strain CBS 101740 / IMI 381727 / IBT 21946)</name>
    <dbReference type="NCBI Taxonomy" id="767769"/>
    <lineage>
        <taxon>Eukaryota</taxon>
        <taxon>Fungi</taxon>
        <taxon>Dikarya</taxon>
        <taxon>Ascomycota</taxon>
        <taxon>Pezizomycotina</taxon>
        <taxon>Eurotiomycetes</taxon>
        <taxon>Eurotiomycetidae</taxon>
        <taxon>Eurotiales</taxon>
        <taxon>Aspergillaceae</taxon>
        <taxon>Aspergillus</taxon>
        <taxon>Aspergillus subgen. Circumdati</taxon>
    </lineage>
</organism>
<reference evidence="4" key="1">
    <citation type="journal article" date="2017" name="Genome Biol.">
        <title>Comparative genomics reveals high biological diversity and specific adaptations in the industrially and medically important fungal genus Aspergillus.</title>
        <authorList>
            <person name="de Vries R.P."/>
            <person name="Riley R."/>
            <person name="Wiebenga A."/>
            <person name="Aguilar-Osorio G."/>
            <person name="Amillis S."/>
            <person name="Uchima C.A."/>
            <person name="Anderluh G."/>
            <person name="Asadollahi M."/>
            <person name="Askin M."/>
            <person name="Barry K."/>
            <person name="Battaglia E."/>
            <person name="Bayram O."/>
            <person name="Benocci T."/>
            <person name="Braus-Stromeyer S.A."/>
            <person name="Caldana C."/>
            <person name="Canovas D."/>
            <person name="Cerqueira G.C."/>
            <person name="Chen F."/>
            <person name="Chen W."/>
            <person name="Choi C."/>
            <person name="Clum A."/>
            <person name="Dos Santos R.A."/>
            <person name="Damasio A.R."/>
            <person name="Diallinas G."/>
            <person name="Emri T."/>
            <person name="Fekete E."/>
            <person name="Flipphi M."/>
            <person name="Freyberg S."/>
            <person name="Gallo A."/>
            <person name="Gournas C."/>
            <person name="Habgood R."/>
            <person name="Hainaut M."/>
            <person name="Harispe M.L."/>
            <person name="Henrissat B."/>
            <person name="Hilden K.S."/>
            <person name="Hope R."/>
            <person name="Hossain A."/>
            <person name="Karabika E."/>
            <person name="Karaffa L."/>
            <person name="Karanyi Z."/>
            <person name="Krasevec N."/>
            <person name="Kuo A."/>
            <person name="Kusch H."/>
            <person name="LaButti K."/>
            <person name="Lagendijk E.L."/>
            <person name="Lapidus A."/>
            <person name="Levasseur A."/>
            <person name="Lindquist E."/>
            <person name="Lipzen A."/>
            <person name="Logrieco A.F."/>
            <person name="MacCabe A."/>
            <person name="Maekelae M.R."/>
            <person name="Malavazi I."/>
            <person name="Melin P."/>
            <person name="Meyer V."/>
            <person name="Mielnichuk N."/>
            <person name="Miskei M."/>
            <person name="Molnar A.P."/>
            <person name="Mule G."/>
            <person name="Ngan C.Y."/>
            <person name="Orejas M."/>
            <person name="Orosz E."/>
            <person name="Ouedraogo J.P."/>
            <person name="Overkamp K.M."/>
            <person name="Park H.-S."/>
            <person name="Perrone G."/>
            <person name="Piumi F."/>
            <person name="Punt P.J."/>
            <person name="Ram A.F."/>
            <person name="Ramon A."/>
            <person name="Rauscher S."/>
            <person name="Record E."/>
            <person name="Riano-Pachon D.M."/>
            <person name="Robert V."/>
            <person name="Roehrig J."/>
            <person name="Ruller R."/>
            <person name="Salamov A."/>
            <person name="Salih N.S."/>
            <person name="Samson R.A."/>
            <person name="Sandor E."/>
            <person name="Sanguinetti M."/>
            <person name="Schuetze T."/>
            <person name="Sepcic K."/>
            <person name="Shelest E."/>
            <person name="Sherlock G."/>
            <person name="Sophianopoulou V."/>
            <person name="Squina F.M."/>
            <person name="Sun H."/>
            <person name="Susca A."/>
            <person name="Todd R.B."/>
            <person name="Tsang A."/>
            <person name="Unkles S.E."/>
            <person name="van de Wiele N."/>
            <person name="van Rossen-Uffink D."/>
            <person name="Oliveira J.V."/>
            <person name="Vesth T.C."/>
            <person name="Visser J."/>
            <person name="Yu J.-H."/>
            <person name="Zhou M."/>
            <person name="Andersen M.R."/>
            <person name="Archer D.B."/>
            <person name="Baker S.E."/>
            <person name="Benoit I."/>
            <person name="Brakhage A.A."/>
            <person name="Braus G.H."/>
            <person name="Fischer R."/>
            <person name="Frisvad J.C."/>
            <person name="Goldman G.H."/>
            <person name="Houbraken J."/>
            <person name="Oakley B."/>
            <person name="Pocsi I."/>
            <person name="Scazzocchio C."/>
            <person name="Seiboth B."/>
            <person name="vanKuyk P.A."/>
            <person name="Wortman J."/>
            <person name="Dyer P.S."/>
            <person name="Grigoriev I.V."/>
        </authorList>
    </citation>
    <scope>NUCLEOTIDE SEQUENCE [LARGE SCALE GENOMIC DNA]</scope>
    <source>
        <strain evidence="4">CBS 101740 / IMI 381727 / IBT 21946</strain>
    </source>
</reference>
<dbReference type="GeneID" id="93579999"/>
<feature type="compositionally biased region" description="Low complexity" evidence="1">
    <location>
        <begin position="1"/>
        <end position="31"/>
    </location>
</feature>
<dbReference type="InterPro" id="IPR011320">
    <property type="entry name" value="RNase_H1_N"/>
</dbReference>
<evidence type="ECO:0000313" key="4">
    <source>
        <dbReference type="Proteomes" id="UP000184499"/>
    </source>
</evidence>
<accession>A0A1L9UMU9</accession>
<name>A0A1L9UMU9_ASPBC</name>
<dbReference type="EMBL" id="KV878683">
    <property type="protein sequence ID" value="OJJ72992.1"/>
    <property type="molecule type" value="Genomic_DNA"/>
</dbReference>
<dbReference type="Gene3D" id="3.40.970.10">
    <property type="entry name" value="Ribonuclease H1, N-terminal domain"/>
    <property type="match status" value="1"/>
</dbReference>
<keyword evidence="4" id="KW-1185">Reference proteome</keyword>
<feature type="domain" description="Ribonuclease H1 N-terminal" evidence="2">
    <location>
        <begin position="41"/>
        <end position="75"/>
    </location>
</feature>
<evidence type="ECO:0000256" key="1">
    <source>
        <dbReference type="SAM" id="MobiDB-lite"/>
    </source>
</evidence>
<dbReference type="InterPro" id="IPR009027">
    <property type="entry name" value="Ribosomal_bL9/RNase_H1_N"/>
</dbReference>
<dbReference type="AlphaFoldDB" id="A0A1L9UMU9"/>
<dbReference type="InterPro" id="IPR037056">
    <property type="entry name" value="RNase_H1_N_sf"/>
</dbReference>
<sequence>MNDTTTTPSPTPGPATKASPTSKSPSSTAAGTKRKRASAAKYYAVKAGYQPGVYYEWRDCLTQVTGYKGAVCLPFIRRSKCLPYRDPCPRCARRYPPGFRTHEILRCPTWSKTWCLYGLGNGAGADQGISQAAVQEVLDKGGGRGICKRRSRIWRYVRKDLGTAKARRRTGTDERSPCGCTGGTF</sequence>
<dbReference type="RefSeq" id="XP_067480240.1">
    <property type="nucleotide sequence ID" value="XM_067627511.1"/>
</dbReference>
<dbReference type="Pfam" id="PF01693">
    <property type="entry name" value="Cauli_VI"/>
    <property type="match status" value="1"/>
</dbReference>
<protein>
    <recommendedName>
        <fullName evidence="2">Ribonuclease H1 N-terminal domain-containing protein</fullName>
    </recommendedName>
</protein>
<evidence type="ECO:0000313" key="3">
    <source>
        <dbReference type="EMBL" id="OJJ72992.1"/>
    </source>
</evidence>
<feature type="region of interest" description="Disordered" evidence="1">
    <location>
        <begin position="1"/>
        <end position="33"/>
    </location>
</feature>
<gene>
    <name evidence="3" type="ORF">ASPBRDRAFT_561969</name>
</gene>
<dbReference type="VEuPathDB" id="FungiDB:ASPBRDRAFT_561969"/>
<dbReference type="Proteomes" id="UP000184499">
    <property type="component" value="Unassembled WGS sequence"/>
</dbReference>
<proteinExistence type="predicted"/>
<dbReference type="OrthoDB" id="407198at2759"/>